<sequence>MNTTDLLMLLAFAFQFLLGLTSASPISSWSAVARSLSPNSWAPLTPVATRDDDHLCSASTDVVYEYGNQTHPEDLISDCQALSEKFKNITDEQGNITQSCGFPPPPSKRATRGFNLLGSQGNCSLWLDCLGNDSQNDVTLDYGDIADVIQLATDGLGTASDPKNSSIVSVRASTECQSLQTIWIVALNSSKSAPGIGPQDGDSTAQLQKITSNFSPAGELQE</sequence>
<name>A0ABR4ELK7_9PEZI</name>
<evidence type="ECO:0008006" key="5">
    <source>
        <dbReference type="Google" id="ProtNLM"/>
    </source>
</evidence>
<feature type="region of interest" description="Disordered" evidence="1">
    <location>
        <begin position="193"/>
        <end position="222"/>
    </location>
</feature>
<evidence type="ECO:0000313" key="3">
    <source>
        <dbReference type="EMBL" id="KAL2283305.1"/>
    </source>
</evidence>
<feature type="compositionally biased region" description="Polar residues" evidence="1">
    <location>
        <begin position="201"/>
        <end position="215"/>
    </location>
</feature>
<dbReference type="Proteomes" id="UP001600888">
    <property type="component" value="Unassembled WGS sequence"/>
</dbReference>
<organism evidence="3 4">
    <name type="scientific">Diaporthe vaccinii</name>
    <dbReference type="NCBI Taxonomy" id="105482"/>
    <lineage>
        <taxon>Eukaryota</taxon>
        <taxon>Fungi</taxon>
        <taxon>Dikarya</taxon>
        <taxon>Ascomycota</taxon>
        <taxon>Pezizomycotina</taxon>
        <taxon>Sordariomycetes</taxon>
        <taxon>Sordariomycetidae</taxon>
        <taxon>Diaporthales</taxon>
        <taxon>Diaporthaceae</taxon>
        <taxon>Diaporthe</taxon>
        <taxon>Diaporthe eres species complex</taxon>
    </lineage>
</organism>
<protein>
    <recommendedName>
        <fullName evidence="5">Ecp2 effector protein domain-containing protein</fullName>
    </recommendedName>
</protein>
<feature type="signal peptide" evidence="2">
    <location>
        <begin position="1"/>
        <end position="23"/>
    </location>
</feature>
<dbReference type="EMBL" id="JBAWTH010000043">
    <property type="protein sequence ID" value="KAL2283305.1"/>
    <property type="molecule type" value="Genomic_DNA"/>
</dbReference>
<proteinExistence type="predicted"/>
<gene>
    <name evidence="3" type="ORF">FJTKL_09939</name>
</gene>
<feature type="chain" id="PRO_5046460720" description="Ecp2 effector protein domain-containing protein" evidence="2">
    <location>
        <begin position="24"/>
        <end position="222"/>
    </location>
</feature>
<comment type="caution">
    <text evidence="3">The sequence shown here is derived from an EMBL/GenBank/DDBJ whole genome shotgun (WGS) entry which is preliminary data.</text>
</comment>
<keyword evidence="4" id="KW-1185">Reference proteome</keyword>
<keyword evidence="2" id="KW-0732">Signal</keyword>
<evidence type="ECO:0000256" key="2">
    <source>
        <dbReference type="SAM" id="SignalP"/>
    </source>
</evidence>
<evidence type="ECO:0000256" key="1">
    <source>
        <dbReference type="SAM" id="MobiDB-lite"/>
    </source>
</evidence>
<evidence type="ECO:0000313" key="4">
    <source>
        <dbReference type="Proteomes" id="UP001600888"/>
    </source>
</evidence>
<accession>A0ABR4ELK7</accession>
<reference evidence="3 4" key="1">
    <citation type="submission" date="2024-03" db="EMBL/GenBank/DDBJ databases">
        <title>A high-quality draft genome sequence of Diaporthe vaccinii, a causative agent of upright dieback and viscid rot disease in cranberry plants.</title>
        <authorList>
            <person name="Sarrasin M."/>
            <person name="Lang B.F."/>
            <person name="Burger G."/>
        </authorList>
    </citation>
    <scope>NUCLEOTIDE SEQUENCE [LARGE SCALE GENOMIC DNA]</scope>
    <source>
        <strain evidence="3 4">IS7</strain>
    </source>
</reference>